<dbReference type="InterPro" id="IPR000515">
    <property type="entry name" value="MetI-like"/>
</dbReference>
<keyword evidence="8" id="KW-0029">Amino-acid transport</keyword>
<dbReference type="Gene3D" id="1.10.3720.10">
    <property type="entry name" value="MetI-like"/>
    <property type="match status" value="1"/>
</dbReference>
<name>A0A4R1NAW7_9GAMM</name>
<feature type="transmembrane region" description="Helical" evidence="11">
    <location>
        <begin position="188"/>
        <end position="207"/>
    </location>
</feature>
<protein>
    <submittedName>
        <fullName evidence="13">Polar amino acid transport system permease protein</fullName>
    </submittedName>
</protein>
<organism evidence="13 14">
    <name type="scientific">Sodalis ligni</name>
    <dbReference type="NCBI Taxonomy" id="2697027"/>
    <lineage>
        <taxon>Bacteria</taxon>
        <taxon>Pseudomonadati</taxon>
        <taxon>Pseudomonadota</taxon>
        <taxon>Gammaproteobacteria</taxon>
        <taxon>Enterobacterales</taxon>
        <taxon>Bruguierivoracaceae</taxon>
        <taxon>Sodalis</taxon>
    </lineage>
</organism>
<evidence type="ECO:0000256" key="10">
    <source>
        <dbReference type="ARBA" id="ARBA00023136"/>
    </source>
</evidence>
<reference evidence="13 14" key="1">
    <citation type="submission" date="2019-02" db="EMBL/GenBank/DDBJ databases">
        <title>Investigation of anaerobic lignin degradation for improved lignocellulosic biofuels.</title>
        <authorList>
            <person name="Deangelis K."/>
        </authorList>
    </citation>
    <scope>NUCLEOTIDE SEQUENCE [LARGE SCALE GENOMIC DNA]</scope>
    <source>
        <strain evidence="13 14">159R</strain>
    </source>
</reference>
<keyword evidence="10 11" id="KW-0472">Membrane</keyword>
<feature type="transmembrane region" description="Helical" evidence="11">
    <location>
        <begin position="88"/>
        <end position="109"/>
    </location>
</feature>
<keyword evidence="9 11" id="KW-1133">Transmembrane helix</keyword>
<feature type="transmembrane region" description="Helical" evidence="11">
    <location>
        <begin position="20"/>
        <end position="45"/>
    </location>
</feature>
<dbReference type="InterPro" id="IPR035906">
    <property type="entry name" value="MetI-like_sf"/>
</dbReference>
<dbReference type="EMBL" id="SJOI01000001">
    <property type="protein sequence ID" value="TCL02731.1"/>
    <property type="molecule type" value="Genomic_DNA"/>
</dbReference>
<dbReference type="Pfam" id="PF00528">
    <property type="entry name" value="BPD_transp_1"/>
    <property type="match status" value="1"/>
</dbReference>
<evidence type="ECO:0000256" key="11">
    <source>
        <dbReference type="RuleBase" id="RU363032"/>
    </source>
</evidence>
<feature type="transmembrane region" description="Helical" evidence="11">
    <location>
        <begin position="57"/>
        <end position="76"/>
    </location>
</feature>
<evidence type="ECO:0000256" key="1">
    <source>
        <dbReference type="ARBA" id="ARBA00003159"/>
    </source>
</evidence>
<dbReference type="SUPFAM" id="SSF161098">
    <property type="entry name" value="MetI-like"/>
    <property type="match status" value="1"/>
</dbReference>
<dbReference type="PROSITE" id="PS50928">
    <property type="entry name" value="ABC_TM1"/>
    <property type="match status" value="1"/>
</dbReference>
<dbReference type="OrthoDB" id="9771188at2"/>
<keyword evidence="5" id="KW-1003">Cell membrane</keyword>
<evidence type="ECO:0000256" key="3">
    <source>
        <dbReference type="ARBA" id="ARBA00010072"/>
    </source>
</evidence>
<gene>
    <name evidence="13" type="ORF">EZJ58_0761</name>
</gene>
<comment type="function">
    <text evidence="1">Part of the binding-protein-dependent transport system for glutamine; probably responsible for the translocation of the substrate across the membrane.</text>
</comment>
<dbReference type="CDD" id="cd06261">
    <property type="entry name" value="TM_PBP2"/>
    <property type="match status" value="1"/>
</dbReference>
<feature type="domain" description="ABC transmembrane type-1" evidence="12">
    <location>
        <begin position="19"/>
        <end position="207"/>
    </location>
</feature>
<evidence type="ECO:0000313" key="13">
    <source>
        <dbReference type="EMBL" id="TCL02731.1"/>
    </source>
</evidence>
<comment type="similarity">
    <text evidence="3">Belongs to the binding-protein-dependent transport system permease family. HisMQ subfamily.</text>
</comment>
<keyword evidence="7 11" id="KW-0812">Transmembrane</keyword>
<keyword evidence="4 11" id="KW-0813">Transport</keyword>
<dbReference type="PANTHER" id="PTHR30614:SF20">
    <property type="entry name" value="GLUTAMINE TRANSPORT SYSTEM PERMEASE PROTEIN GLNP"/>
    <property type="match status" value="1"/>
</dbReference>
<evidence type="ECO:0000256" key="2">
    <source>
        <dbReference type="ARBA" id="ARBA00004429"/>
    </source>
</evidence>
<dbReference type="GO" id="GO:0022857">
    <property type="term" value="F:transmembrane transporter activity"/>
    <property type="evidence" value="ECO:0007669"/>
    <property type="project" value="InterPro"/>
</dbReference>
<proteinExistence type="inferred from homology"/>
<dbReference type="PANTHER" id="PTHR30614">
    <property type="entry name" value="MEMBRANE COMPONENT OF AMINO ACID ABC TRANSPORTER"/>
    <property type="match status" value="1"/>
</dbReference>
<dbReference type="RefSeq" id="WP_132921663.1">
    <property type="nucleotide sequence ID" value="NZ_SJOI01000001.1"/>
</dbReference>
<evidence type="ECO:0000256" key="5">
    <source>
        <dbReference type="ARBA" id="ARBA00022475"/>
    </source>
</evidence>
<comment type="subcellular location">
    <subcellularLocation>
        <location evidence="2">Cell inner membrane</location>
        <topology evidence="2">Multi-pass membrane protein</topology>
    </subcellularLocation>
    <subcellularLocation>
        <location evidence="11">Cell membrane</location>
        <topology evidence="11">Multi-pass membrane protein</topology>
    </subcellularLocation>
</comment>
<dbReference type="AlphaFoldDB" id="A0A4R1NAW7"/>
<evidence type="ECO:0000256" key="8">
    <source>
        <dbReference type="ARBA" id="ARBA00022970"/>
    </source>
</evidence>
<evidence type="ECO:0000256" key="9">
    <source>
        <dbReference type="ARBA" id="ARBA00022989"/>
    </source>
</evidence>
<keyword evidence="14" id="KW-1185">Reference proteome</keyword>
<evidence type="ECO:0000256" key="6">
    <source>
        <dbReference type="ARBA" id="ARBA00022519"/>
    </source>
</evidence>
<dbReference type="NCBIfam" id="TIGR01726">
    <property type="entry name" value="HEQRo_perm_3TM"/>
    <property type="match status" value="1"/>
</dbReference>
<accession>A0A4R1NAW7</accession>
<dbReference type="InterPro" id="IPR010065">
    <property type="entry name" value="AA_ABC_transptr_permease_3TM"/>
</dbReference>
<sequence length="217" mass="23742">MPGLDEQVLAALPELGRGLLMTLILTVLAALLSLVLGQLICFLQLRRAWPWRAVGRLYVSLMRGTPAIVQLFVVFFTLPRLGLGGQPMLAAVLAIGMNSGAYVAEILRVNQSLVTRGQREAARTLGLSRVMTWWYVINPQVMHAALPMLVNEFTILLKTTPLASVVALTELTYAGQIVIARTYDATQVLLLVSTGYLLIALPLIGTVRHLEAKRRTA</sequence>
<dbReference type="GO" id="GO:0043190">
    <property type="term" value="C:ATP-binding cassette (ABC) transporter complex"/>
    <property type="evidence" value="ECO:0007669"/>
    <property type="project" value="InterPro"/>
</dbReference>
<keyword evidence="6" id="KW-0997">Cell inner membrane</keyword>
<evidence type="ECO:0000256" key="4">
    <source>
        <dbReference type="ARBA" id="ARBA00022448"/>
    </source>
</evidence>
<dbReference type="GO" id="GO:0006865">
    <property type="term" value="P:amino acid transport"/>
    <property type="evidence" value="ECO:0007669"/>
    <property type="project" value="UniProtKB-KW"/>
</dbReference>
<comment type="caution">
    <text evidence="13">The sequence shown here is derived from an EMBL/GenBank/DDBJ whole genome shotgun (WGS) entry which is preliminary data.</text>
</comment>
<evidence type="ECO:0000256" key="7">
    <source>
        <dbReference type="ARBA" id="ARBA00022692"/>
    </source>
</evidence>
<dbReference type="InterPro" id="IPR043429">
    <property type="entry name" value="ArtM/GltK/GlnP/TcyL/YhdX-like"/>
</dbReference>
<dbReference type="Proteomes" id="UP000294555">
    <property type="component" value="Unassembled WGS sequence"/>
</dbReference>
<evidence type="ECO:0000259" key="12">
    <source>
        <dbReference type="PROSITE" id="PS50928"/>
    </source>
</evidence>
<evidence type="ECO:0000313" key="14">
    <source>
        <dbReference type="Proteomes" id="UP000294555"/>
    </source>
</evidence>